<sequence length="123" mass="13629">MAQPPSTEFCLVLVTTPNETCAKSIARTLLTEQLAACINCLAVDSFYQWEDKLNHDHEFQLIIKTQSQLFDELAARLTVMHPYEVPEIIAIPVTAGAPPYLNWLRQNTRSSLAATPSAPAMQG</sequence>
<dbReference type="PANTHER" id="PTHR23419:SF8">
    <property type="entry name" value="FI09726P"/>
    <property type="match status" value="1"/>
</dbReference>
<reference evidence="2" key="1">
    <citation type="submission" date="2020-10" db="EMBL/GenBank/DDBJ databases">
        <authorList>
            <person name="Castelo-Branco R."/>
            <person name="Eusebio N."/>
            <person name="Adriana R."/>
            <person name="Vieira A."/>
            <person name="Brugerolle De Fraissinette N."/>
            <person name="Rezende De Castro R."/>
            <person name="Schneider M.P."/>
            <person name="Vasconcelos V."/>
            <person name="Leao P.N."/>
        </authorList>
    </citation>
    <scope>NUCLEOTIDE SEQUENCE</scope>
    <source>
        <strain evidence="2">LEGE 11480</strain>
    </source>
</reference>
<evidence type="ECO:0000313" key="3">
    <source>
        <dbReference type="Proteomes" id="UP000625316"/>
    </source>
</evidence>
<keyword evidence="3" id="KW-1185">Reference proteome</keyword>
<dbReference type="AlphaFoldDB" id="A0A928VH61"/>
<name>A0A928VH61_9CYAN</name>
<evidence type="ECO:0000256" key="1">
    <source>
        <dbReference type="ARBA" id="ARBA00010169"/>
    </source>
</evidence>
<dbReference type="Proteomes" id="UP000625316">
    <property type="component" value="Unassembled WGS sequence"/>
</dbReference>
<dbReference type="GO" id="GO:0010038">
    <property type="term" value="P:response to metal ion"/>
    <property type="evidence" value="ECO:0007669"/>
    <property type="project" value="InterPro"/>
</dbReference>
<comment type="similarity">
    <text evidence="1">Belongs to the CutA family.</text>
</comment>
<dbReference type="InterPro" id="IPR015867">
    <property type="entry name" value="N-reg_PII/ATP_PRibTrfase_C"/>
</dbReference>
<evidence type="ECO:0000313" key="2">
    <source>
        <dbReference type="EMBL" id="MBE9028528.1"/>
    </source>
</evidence>
<dbReference type="EMBL" id="JADEXQ010000004">
    <property type="protein sequence ID" value="MBE9028528.1"/>
    <property type="molecule type" value="Genomic_DNA"/>
</dbReference>
<dbReference type="Gene3D" id="3.30.70.120">
    <property type="match status" value="1"/>
</dbReference>
<proteinExistence type="inferred from homology"/>
<dbReference type="RefSeq" id="WP_264323352.1">
    <property type="nucleotide sequence ID" value="NZ_JADEXQ010000004.1"/>
</dbReference>
<dbReference type="InterPro" id="IPR011322">
    <property type="entry name" value="N-reg_PII-like_a/b"/>
</dbReference>
<dbReference type="InterPro" id="IPR004323">
    <property type="entry name" value="Ion_tolerance_CutA"/>
</dbReference>
<accession>A0A928VH61</accession>
<dbReference type="GO" id="GO:0005507">
    <property type="term" value="F:copper ion binding"/>
    <property type="evidence" value="ECO:0007669"/>
    <property type="project" value="TreeGrafter"/>
</dbReference>
<gene>
    <name evidence="2" type="ORF">IQ266_01995</name>
</gene>
<dbReference type="Pfam" id="PF03091">
    <property type="entry name" value="CutA1"/>
    <property type="match status" value="1"/>
</dbReference>
<protein>
    <submittedName>
        <fullName evidence="2">Divalent-cation tolerance protein CutA</fullName>
    </submittedName>
</protein>
<dbReference type="SUPFAM" id="SSF54913">
    <property type="entry name" value="GlnB-like"/>
    <property type="match status" value="1"/>
</dbReference>
<dbReference type="PANTHER" id="PTHR23419">
    <property type="entry name" value="DIVALENT CATION TOLERANCE CUTA-RELATED"/>
    <property type="match status" value="1"/>
</dbReference>
<organism evidence="2 3">
    <name type="scientific">Romeriopsis navalis LEGE 11480</name>
    <dbReference type="NCBI Taxonomy" id="2777977"/>
    <lineage>
        <taxon>Bacteria</taxon>
        <taxon>Bacillati</taxon>
        <taxon>Cyanobacteriota</taxon>
        <taxon>Cyanophyceae</taxon>
        <taxon>Leptolyngbyales</taxon>
        <taxon>Leptolyngbyaceae</taxon>
        <taxon>Romeriopsis</taxon>
        <taxon>Romeriopsis navalis</taxon>
    </lineage>
</organism>
<comment type="caution">
    <text evidence="2">The sequence shown here is derived from an EMBL/GenBank/DDBJ whole genome shotgun (WGS) entry which is preliminary data.</text>
</comment>